<evidence type="ECO:0000313" key="4">
    <source>
        <dbReference type="Proteomes" id="UP000000763"/>
    </source>
</evidence>
<dbReference type="PANTHER" id="PTHR32487:SF14">
    <property type="entry name" value="OS07G0601600 PROTEIN"/>
    <property type="match status" value="1"/>
</dbReference>
<reference evidence="4" key="7">
    <citation type="journal article" date="2008" name="Nucleic Acids Res.">
        <title>The rice annotation project database (RAP-DB): 2008 update.</title>
        <authorList>
            <consortium name="The rice annotation project (RAP)"/>
        </authorList>
    </citation>
    <scope>GENOME REANNOTATION</scope>
    <source>
        <strain evidence="4">cv. Nipponbare</strain>
    </source>
</reference>
<evidence type="ECO:0000313" key="3">
    <source>
        <dbReference type="EMBL" id="BAF12303.2"/>
    </source>
</evidence>
<dbReference type="GO" id="GO:0016627">
    <property type="term" value="F:oxidoreductase activity, acting on the CH-CH group of donors"/>
    <property type="evidence" value="ECO:0007669"/>
    <property type="project" value="UniProtKB-ARBA"/>
</dbReference>
<accession>Q6ATL6</accession>
<organism evidence="2 4">
    <name type="scientific">Oryza sativa subsp. japonica</name>
    <name type="common">Rice</name>
    <dbReference type="NCBI Taxonomy" id="39947"/>
    <lineage>
        <taxon>Eukaryota</taxon>
        <taxon>Viridiplantae</taxon>
        <taxon>Streptophyta</taxon>
        <taxon>Embryophyta</taxon>
        <taxon>Tracheophyta</taxon>
        <taxon>Spermatophyta</taxon>
        <taxon>Magnoliopsida</taxon>
        <taxon>Liliopsida</taxon>
        <taxon>Poales</taxon>
        <taxon>Poaceae</taxon>
        <taxon>BOP clade</taxon>
        <taxon>Oryzoideae</taxon>
        <taxon>Oryzeae</taxon>
        <taxon>Oryzinae</taxon>
        <taxon>Oryza</taxon>
        <taxon>Oryza sativa</taxon>
    </lineage>
</organism>
<dbReference type="HOGENOM" id="CLU_030125_0_1_1"/>
<reference evidence="2" key="1">
    <citation type="submission" date="2004-07" db="EMBL/GenBank/DDBJ databases">
        <authorList>
            <person name="Buell R."/>
        </authorList>
    </citation>
    <scope>NUCLEOTIDE SEQUENCE</scope>
</reference>
<dbReference type="EMBL" id="AC135598">
    <property type="protein sequence ID" value="AAT85033.1"/>
    <property type="molecule type" value="Genomic_DNA"/>
</dbReference>
<reference evidence="3" key="3">
    <citation type="journal article" date="2006" name="Nucleic Acids Res.">
        <title>The Rice Annotation Project Database (RAP-DB): hub for Oryza sativa ssp. japonica genome information.</title>
        <authorList>
            <person name="Ohyanagi H."/>
            <person name="Tanaka T."/>
            <person name="Sakai H."/>
            <person name="Shigemoto Y."/>
            <person name="Yamaguchi K."/>
            <person name="Habara T."/>
            <person name="Fujii Y."/>
            <person name="Antonio B.A."/>
            <person name="Nagamura Y."/>
            <person name="Imanishi T."/>
            <person name="Ikeo K."/>
            <person name="Itoh T."/>
            <person name="Gojobori T."/>
            <person name="Sasaki T."/>
        </authorList>
    </citation>
    <scope>NUCLEOTIDE SEQUENCE</scope>
</reference>
<dbReference type="CDD" id="cd08948">
    <property type="entry name" value="5beta-POR_like_SDR_a"/>
    <property type="match status" value="1"/>
</dbReference>
<proteinExistence type="predicted"/>
<accession>Q0DR35</accession>
<dbReference type="SUPFAM" id="SSF51735">
    <property type="entry name" value="NAD(P)-binding Rossmann-fold domains"/>
    <property type="match status" value="1"/>
</dbReference>
<sequence>MVSSALPRGEPVTHICVDLADPAAVSAALAPLTDITHVFYVAWAPHFFEEDQNREANSRMLRNVLSAVVPNCPALVHVSLQTGSKHYIGPPESIGKFTIETPFSEDMPRLDNCPNLYYDQEDALFDAVSRSRRRGAAVISWSVHRPSLVFGFSPQSAMNVVCTLCVYAAICRKEGGRKLRWPGSLGAWEGFSNASDADLVAEQHIWAAVDPAARNEAYNCSNGDVYKWKQLWTVLAGRFGMEWSGYEGEESRVANWWFVDALFMDKWEFLDTMNKSKEHGFLGFRNTVKSFGTWIDKLRLYKIVPSCRIVSSL</sequence>
<reference evidence="3" key="5">
    <citation type="journal article" date="2007" name="Genome Res.">
        <title>Curated Genome Annotation of Oryza sativa ssp. japonica and Comparative Genome Analysis with Arabidopsis thaliana.</title>
        <authorList>
            <consortium name="The Rice Annotation Project (RAP)"/>
            <person name="Itoh T."/>
            <person name="Tanaka T."/>
            <person name="Barrero R.A."/>
            <person name="Yamasaki C."/>
            <person name="Fujii Y."/>
            <person name="Hilton P.B."/>
            <person name="Antonio B.A."/>
            <person name="Aono H."/>
            <person name="Apweiler R."/>
            <person name="Bruskiewich R."/>
            <person name="Bureau T."/>
            <person name="Burr F."/>
            <person name="Costa de Oliveira A."/>
            <person name="Fuks G."/>
            <person name="Habara T."/>
            <person name="Haberer G."/>
            <person name="Han B."/>
            <person name="Harada E."/>
            <person name="Hiraki A.T."/>
            <person name="Hirochika H."/>
            <person name="Hoen D."/>
            <person name="Hokari H."/>
            <person name="Hosokawa S."/>
            <person name="Hsing Y."/>
            <person name="Ikawa H."/>
            <person name="Ikeo K."/>
            <person name="Imanishi T."/>
            <person name="Ito Y."/>
            <person name="Jaiswal P."/>
            <person name="Kanno M."/>
            <person name="Kawahara Y."/>
            <person name="Kawamura T."/>
            <person name="Kawashima H."/>
            <person name="Khurana J.P."/>
            <person name="Kikuchi S."/>
            <person name="Komatsu S."/>
            <person name="Koyanagi K.O."/>
            <person name="Kubooka H."/>
            <person name="Lieberherr D."/>
            <person name="Lin Y.C."/>
            <person name="Lonsdale D."/>
            <person name="Matsumoto T."/>
            <person name="Matsuya A."/>
            <person name="McCombie W.R."/>
            <person name="Messing J."/>
            <person name="Miyao A."/>
            <person name="Mulder N."/>
            <person name="Nagamura Y."/>
            <person name="Nam J."/>
            <person name="Namiki N."/>
            <person name="Numa H."/>
            <person name="Nurimoto S."/>
            <person name="O'donovan C."/>
            <person name="Ohyanagi H."/>
            <person name="Okido T."/>
            <person name="Oota S."/>
            <person name="Osato N."/>
            <person name="Palmer L.E."/>
            <person name="Quetier F."/>
            <person name="Raghuvanshi S."/>
            <person name="Saichi N."/>
            <person name="Sakai H."/>
            <person name="Sakai Y."/>
            <person name="Sakata K."/>
            <person name="Sakurai T."/>
            <person name="Sato F."/>
            <person name="Sato Y."/>
            <person name="Schoof H."/>
            <person name="Seki M."/>
            <person name="Shibata M."/>
            <person name="Shimizu Y."/>
            <person name="Shinozaki K."/>
            <person name="Shinso Y."/>
            <person name="Singh N.K."/>
            <person name="Smith-White B."/>
            <person name="Takeda J."/>
            <person name="Tanino M."/>
            <person name="Tatusova T."/>
            <person name="Thongjuea S."/>
            <person name="Todokoro F."/>
            <person name="Tsugane M."/>
            <person name="Tyagi A.K."/>
            <person name="Vanavichit A."/>
            <person name="Wang A."/>
            <person name="Wing R.A."/>
            <person name="Yamaguchi K."/>
            <person name="Yamamoto M."/>
            <person name="Yamamoto N."/>
            <person name="Yu Y."/>
            <person name="Zhang H."/>
            <person name="Zhao Q."/>
            <person name="Higo K."/>
            <person name="Burr B."/>
            <person name="Gojobori T."/>
            <person name="Sasaki T."/>
        </authorList>
    </citation>
    <scope>NUCLEOTIDE SEQUENCE</scope>
</reference>
<evidence type="ECO:0000313" key="2">
    <source>
        <dbReference type="EMBL" id="AAT85033.1"/>
    </source>
</evidence>
<dbReference type="Gene3D" id="3.40.50.720">
    <property type="entry name" value="NAD(P)-binding Rossmann-like Domain"/>
    <property type="match status" value="1"/>
</dbReference>
<reference evidence="3" key="9">
    <citation type="submission" date="2009-08" db="EMBL/GenBank/DDBJ databases">
        <title>The Second Rice Annotation Project Meeting (RAP2).</title>
        <authorList>
            <consortium name="The Rice Annotation Project (RAP)"/>
        </authorList>
    </citation>
    <scope>NUCLEOTIDE SEQUENCE</scope>
</reference>
<dbReference type="AlphaFoldDB" id="Q6ATL6"/>
<protein>
    <submittedName>
        <fullName evidence="3">Os03g0422600 protein</fullName>
    </submittedName>
    <submittedName>
        <fullName evidence="2">Progesterone 5-beta-reductase</fullName>
    </submittedName>
</protein>
<feature type="domain" description="PRISE-like Rossmann-fold" evidence="1">
    <location>
        <begin position="25"/>
        <end position="243"/>
    </location>
</feature>
<reference evidence="3" key="6">
    <citation type="journal article" date="2008" name="Nucleic Acids Res.">
        <title>The Rice Annotation Project Database (RAP-DB): 2008 update.</title>
        <authorList>
            <consortium name="The Rice Annotation Project (RAP)"/>
            <person name="Tanaka T."/>
            <person name="Antonio B.A."/>
            <person name="Kikuchi S."/>
            <person name="Matsumoto T."/>
            <person name="Nagamura Y."/>
            <person name="Numa H."/>
            <person name="Sakai H."/>
            <person name="Wu J."/>
            <person name="Itoh T."/>
            <person name="Sasaki T."/>
            <person name="Aono R."/>
            <person name="Fujii Y."/>
            <person name="Habara T."/>
            <person name="Harada E."/>
            <person name="Kanno M."/>
            <person name="Kawahara Y."/>
            <person name="Kawashima H."/>
            <person name="Kubooka H."/>
            <person name="Matsuya A."/>
            <person name="Nakaoka H."/>
            <person name="Saichi N."/>
            <person name="Sanbonmatsu R."/>
            <person name="Sato Y."/>
            <person name="Shinso Y."/>
            <person name="Suzuki M."/>
            <person name="Takeda J."/>
            <person name="Tanino M."/>
            <person name="Todokoro F."/>
            <person name="Yamaguchi K."/>
            <person name="Yamamoto N."/>
            <person name="Yamasaki C."/>
            <person name="Imanishi T."/>
            <person name="Okido T."/>
            <person name="Tada M."/>
            <person name="Ikeo K."/>
            <person name="Tateno Y."/>
            <person name="Gojobori T."/>
            <person name="Lin Y.C."/>
            <person name="Wei F.J."/>
            <person name="Hsing Y.I."/>
            <person name="Zhao Q."/>
            <person name="Han B."/>
            <person name="Kramer M.R."/>
            <person name="McCombie R.W."/>
            <person name="Lonsdale D."/>
            <person name="O'Donovan C.C."/>
            <person name="Whitfield E.J."/>
            <person name="Apweiler R."/>
            <person name="Koyanagi K.O."/>
            <person name="Khurana J.P."/>
            <person name="Raghuvanshi S."/>
            <person name="Singh N.K."/>
            <person name="Tyagi A.K."/>
            <person name="Haberer G."/>
            <person name="Fujisawa M."/>
            <person name="Hosokawa S."/>
            <person name="Ito Y."/>
            <person name="Ikawa H."/>
            <person name="Shibata M."/>
            <person name="Yamamoto M."/>
            <person name="Bruskiewich R.M."/>
            <person name="Hoen D.R."/>
            <person name="Bureau TE."/>
            <person name="Namiki N."/>
            <person name="Ohyanagi H."/>
            <person name="Sakai Y."/>
            <person name="Nobushima S."/>
            <person name="Sakata K."/>
            <person name="Barrero R.A."/>
            <person name="Sato Y."/>
            <person name="Souvorov A."/>
            <person name="Smith-White B."/>
            <person name="Tatusova T."/>
            <person name="An S."/>
            <person name="An G."/>
            <person name="OOta S."/>
            <person name="Fuks G."/>
            <person name="Messing J."/>
            <person name="Christie K.R."/>
            <person name="Lieberherr D."/>
            <person name="Kim H."/>
            <person name="Zuccolo A."/>
            <person name="Wing R.A."/>
            <person name="Nobuta K."/>
            <person name="Green P.J."/>
            <person name="Lu C."/>
            <person name="Meyers BC."/>
            <person name="Chaparro C."/>
            <person name="Piegu B."/>
            <person name="Panaud O."/>
            <person name="Echeverria M."/>
        </authorList>
    </citation>
    <scope>NUCLEOTIDE SEQUENCE</scope>
</reference>
<gene>
    <name evidence="2" type="primary">OSJNBb0021K20.26</name>
    <name evidence="3" type="ordered locus">Os03g0422600</name>
</gene>
<reference evidence="2" key="4">
    <citation type="submission" date="2006-01" db="EMBL/GenBank/DDBJ databases">
        <title>Oryza sativa chromosome 3 BAC OSJNBb0021K20 genomic sequence.</title>
        <authorList>
            <person name="Buell C.R."/>
            <person name="Yuan Q."/>
            <person name="Ouyang S."/>
            <person name="Liu J."/>
            <person name="Gansberger K."/>
            <person name="Jones K.M."/>
            <person name="Overton II L.L."/>
            <person name="Tsitrin T."/>
            <person name="Kim M.M."/>
            <person name="Bera J.J."/>
            <person name="Jin S.S."/>
            <person name="Fadrosh D.W."/>
            <person name="Tallon L.J."/>
            <person name="Koo H."/>
            <person name="Zismann V."/>
            <person name="Hsiao J."/>
            <person name="Blunt S."/>
            <person name="Vanaken S.S."/>
            <person name="Riedmuller S.B."/>
            <person name="Utterback T.T."/>
            <person name="Feldblyum T.V."/>
            <person name="Yang Q.Q."/>
            <person name="Haas B.J."/>
            <person name="Suh B.B."/>
            <person name="Peterson J.J."/>
            <person name="Quackenbush J."/>
            <person name="White O."/>
            <person name="Salzberg S.L."/>
            <person name="Fraser C.M."/>
        </authorList>
    </citation>
    <scope>NUCLEOTIDE SEQUENCE</scope>
</reference>
<dbReference type="Pfam" id="PF22917">
    <property type="entry name" value="PRISE"/>
    <property type="match status" value="1"/>
</dbReference>
<dbReference type="InterPro" id="IPR055222">
    <property type="entry name" value="PRISE-like_Rossmann-fold"/>
</dbReference>
<dbReference type="KEGG" id="dosa:Os03g0422600"/>
<dbReference type="PANTHER" id="PTHR32487">
    <property type="entry name" value="3-OXO-DELTA(4,5)-STEROID 5-BETA-REDUCTASE"/>
    <property type="match status" value="1"/>
</dbReference>
<reference evidence="3" key="8">
    <citation type="submission" date="2009-08" db="EMBL/GenBank/DDBJ databases">
        <title>Oryza sativa nipponbare(GA3) genomic DNA, chromosome 3.</title>
        <authorList>
            <consortium name="IRGSP(International Rice Genome Sequencing Project)"/>
        </authorList>
    </citation>
    <scope>NUCLEOTIDE SEQUENCE</scope>
</reference>
<dbReference type="InterPro" id="IPR036291">
    <property type="entry name" value="NAD(P)-bd_dom_sf"/>
</dbReference>
<dbReference type="Proteomes" id="UP000000763">
    <property type="component" value="Chromosome 3"/>
</dbReference>
<name>Q6ATL6_ORYSJ</name>
<reference evidence="3 4" key="2">
    <citation type="journal article" date="2005" name="Nature">
        <title>The map-based sequence of the rice genome.</title>
        <authorList>
            <consortium name="International rice genome sequencing project (IRGSP)"/>
            <person name="Matsumoto T."/>
            <person name="Wu J."/>
            <person name="Kanamori H."/>
            <person name="Katayose Y."/>
            <person name="Fujisawa M."/>
            <person name="Namiki N."/>
            <person name="Mizuno H."/>
            <person name="Yamamoto K."/>
            <person name="Antonio B.A."/>
            <person name="Baba T."/>
            <person name="Sakata K."/>
            <person name="Nagamura Y."/>
            <person name="Aoki H."/>
            <person name="Arikawa K."/>
            <person name="Arita K."/>
            <person name="Bito T."/>
            <person name="Chiden Y."/>
            <person name="Fujitsuka N."/>
            <person name="Fukunaka R."/>
            <person name="Hamada M."/>
            <person name="Harada C."/>
            <person name="Hayashi A."/>
            <person name="Hijishita S."/>
            <person name="Honda M."/>
            <person name="Hosokawa S."/>
            <person name="Ichikawa Y."/>
            <person name="Idonuma A."/>
            <person name="Iijima M."/>
            <person name="Ikeda M."/>
            <person name="Ikeno M."/>
            <person name="Ito K."/>
            <person name="Ito S."/>
            <person name="Ito T."/>
            <person name="Ito Y."/>
            <person name="Ito Y."/>
            <person name="Iwabuchi A."/>
            <person name="Kamiya K."/>
            <person name="Karasawa W."/>
            <person name="Kurita K."/>
            <person name="Katagiri S."/>
            <person name="Kikuta A."/>
            <person name="Kobayashi H."/>
            <person name="Kobayashi N."/>
            <person name="Machita K."/>
            <person name="Maehara T."/>
            <person name="Masukawa M."/>
            <person name="Mizubayashi T."/>
            <person name="Mukai Y."/>
            <person name="Nagasaki H."/>
            <person name="Nagata Y."/>
            <person name="Naito S."/>
            <person name="Nakashima M."/>
            <person name="Nakama Y."/>
            <person name="Nakamichi Y."/>
            <person name="Nakamura M."/>
            <person name="Meguro A."/>
            <person name="Negishi M."/>
            <person name="Ohta I."/>
            <person name="Ohta T."/>
            <person name="Okamoto M."/>
            <person name="Ono N."/>
            <person name="Saji S."/>
            <person name="Sakaguchi M."/>
            <person name="Sakai K."/>
            <person name="Shibata M."/>
            <person name="Shimokawa T."/>
            <person name="Song J."/>
            <person name="Takazaki Y."/>
            <person name="Terasawa K."/>
            <person name="Tsugane M."/>
            <person name="Tsuji K."/>
            <person name="Ueda S."/>
            <person name="Waki K."/>
            <person name="Yamagata H."/>
            <person name="Yamamoto M."/>
            <person name="Yamamoto S."/>
            <person name="Yamane H."/>
            <person name="Yoshiki S."/>
            <person name="Yoshihara R."/>
            <person name="Yukawa K."/>
            <person name="Zhong H."/>
            <person name="Yano M."/>
            <person name="Yuan Q."/>
            <person name="Ouyang S."/>
            <person name="Liu J."/>
            <person name="Jones K.M."/>
            <person name="Gansberger K."/>
            <person name="Moffat K."/>
            <person name="Hill J."/>
            <person name="Bera J."/>
            <person name="Fadrosh D."/>
            <person name="Jin S."/>
            <person name="Johri S."/>
            <person name="Kim M."/>
            <person name="Overton L."/>
            <person name="Reardon M."/>
            <person name="Tsitrin T."/>
            <person name="Vuong H."/>
            <person name="Weaver B."/>
            <person name="Ciecko A."/>
            <person name="Tallon L."/>
            <person name="Jackson J."/>
            <person name="Pai G."/>
            <person name="Aken S.V."/>
            <person name="Utterback T."/>
            <person name="Reidmuller S."/>
            <person name="Feldblyum T."/>
            <person name="Hsiao J."/>
            <person name="Zismann V."/>
            <person name="Iobst S."/>
            <person name="de Vazeille A.R."/>
            <person name="Buell C.R."/>
            <person name="Ying K."/>
            <person name="Li Y."/>
            <person name="Lu T."/>
            <person name="Huang Y."/>
            <person name="Zhao Q."/>
            <person name="Feng Q."/>
            <person name="Zhang L."/>
            <person name="Zhu J."/>
            <person name="Weng Q."/>
            <person name="Mu J."/>
            <person name="Lu Y."/>
            <person name="Fan D."/>
            <person name="Liu Y."/>
            <person name="Guan J."/>
            <person name="Zhang Y."/>
            <person name="Yu S."/>
            <person name="Liu X."/>
            <person name="Zhang Y."/>
            <person name="Hong G."/>
            <person name="Han B."/>
            <person name="Choisne N."/>
            <person name="Demange N."/>
            <person name="Orjeda G."/>
            <person name="Samain S."/>
            <person name="Cattolico L."/>
            <person name="Pelletier E."/>
            <person name="Couloux A."/>
            <person name="Segurens B."/>
            <person name="Wincker P."/>
            <person name="D'Hont A."/>
            <person name="Scarpelli C."/>
            <person name="Weissenbach J."/>
            <person name="Salanoubat M."/>
            <person name="Quetier F."/>
            <person name="Yu Y."/>
            <person name="Kim H.R."/>
            <person name="Rambo T."/>
            <person name="Currie J."/>
            <person name="Collura K."/>
            <person name="Luo M."/>
            <person name="Yang T."/>
            <person name="Ammiraju J.S.S."/>
            <person name="Engler F."/>
            <person name="Soderlund C."/>
            <person name="Wing R.A."/>
            <person name="Palmer L.E."/>
            <person name="de la Bastide M."/>
            <person name="Spiegel L."/>
            <person name="Nascimento L."/>
            <person name="Zutavern T."/>
            <person name="O'Shaughnessy A."/>
            <person name="Dike S."/>
            <person name="Dedhia N."/>
            <person name="Preston R."/>
            <person name="Balija V."/>
            <person name="McCombie W.R."/>
            <person name="Chow T."/>
            <person name="Chen H."/>
            <person name="Chung M."/>
            <person name="Chen C."/>
            <person name="Shaw J."/>
            <person name="Wu H."/>
            <person name="Hsiao K."/>
            <person name="Chao Y."/>
            <person name="Chu M."/>
            <person name="Cheng C."/>
            <person name="Hour A."/>
            <person name="Lee P."/>
            <person name="Lin S."/>
            <person name="Lin Y."/>
            <person name="Liou J."/>
            <person name="Liu S."/>
            <person name="Hsing Y."/>
            <person name="Raghuvanshi S."/>
            <person name="Mohanty A."/>
            <person name="Bharti A.K."/>
            <person name="Gaur A."/>
            <person name="Gupta V."/>
            <person name="Kumar D."/>
            <person name="Ravi V."/>
            <person name="Vij S."/>
            <person name="Kapur A."/>
            <person name="Khurana P."/>
            <person name="Khurana P."/>
            <person name="Khurana J.P."/>
            <person name="Tyagi A.K."/>
            <person name="Gaikwad K."/>
            <person name="Singh A."/>
            <person name="Dalal V."/>
            <person name="Srivastava S."/>
            <person name="Dixit A."/>
            <person name="Pal A.K."/>
            <person name="Ghazi I.A."/>
            <person name="Yadav M."/>
            <person name="Pandit A."/>
            <person name="Bhargava A."/>
            <person name="Sureshbabu K."/>
            <person name="Batra K."/>
            <person name="Sharma T.R."/>
            <person name="Mohapatra T."/>
            <person name="Singh N.K."/>
            <person name="Messing J."/>
            <person name="Nelson A.B."/>
            <person name="Fuks G."/>
            <person name="Kavchok S."/>
            <person name="Keizer G."/>
            <person name="Linton E."/>
            <person name="Llaca V."/>
            <person name="Song R."/>
            <person name="Tanyolac B."/>
            <person name="Young S."/>
            <person name="Ho-Il K."/>
            <person name="Hahn J.H."/>
            <person name="Sangsakoo G."/>
            <person name="Vanavichit A."/>
            <person name="de Mattos Luiz.A.T."/>
            <person name="Zimmer P.D."/>
            <person name="Malone G."/>
            <person name="Dellagostin O."/>
            <person name="de Oliveira A.C."/>
            <person name="Bevan M."/>
            <person name="Bancroft I."/>
            <person name="Minx P."/>
            <person name="Cordum H."/>
            <person name="Wilson R."/>
            <person name="Cheng Z."/>
            <person name="Jin W."/>
            <person name="Jiang J."/>
            <person name="Leong S.A."/>
            <person name="Iwama H."/>
            <person name="Gojobori T."/>
            <person name="Itoh T."/>
            <person name="Niimura Y."/>
            <person name="Fujii Y."/>
            <person name="Habara T."/>
            <person name="Sakai H."/>
            <person name="Sato Y."/>
            <person name="Wilson G."/>
            <person name="Kumar K."/>
            <person name="McCouch S."/>
            <person name="Juretic N."/>
            <person name="Hoen D."/>
            <person name="Wright S."/>
            <person name="Bruskiewich R."/>
            <person name="Bureau T."/>
            <person name="Miyao A."/>
            <person name="Hirochika H."/>
            <person name="Nishikawa T."/>
            <person name="Kadowaki K."/>
            <person name="Sugiura M."/>
            <person name="Burr B."/>
            <person name="Sasaki T."/>
        </authorList>
    </citation>
    <scope>NUCLEOTIDE SEQUENCE [LARGE SCALE GENOMIC DNA]</scope>
    <source>
        <strain evidence="4">cv. Nipponbare</strain>
    </source>
</reference>
<evidence type="ECO:0000259" key="1">
    <source>
        <dbReference type="Pfam" id="PF22917"/>
    </source>
</evidence>
<dbReference type="EMBL" id="AP008209">
    <property type="protein sequence ID" value="BAF12303.2"/>
    <property type="molecule type" value="Genomic_DNA"/>
</dbReference>